<accession>A0A1V4QGS2</accession>
<evidence type="ECO:0000313" key="2">
    <source>
        <dbReference type="Proteomes" id="UP000191663"/>
    </source>
</evidence>
<protein>
    <recommendedName>
        <fullName evidence="3">FlgD Ig-like domain-containing protein</fullName>
    </recommendedName>
</protein>
<dbReference type="Gene3D" id="2.60.40.4070">
    <property type="match status" value="1"/>
</dbReference>
<organism evidence="1 2">
    <name type="scientific">candidate division WOR-3 bacterium 4484_100</name>
    <dbReference type="NCBI Taxonomy" id="1936077"/>
    <lineage>
        <taxon>Bacteria</taxon>
        <taxon>Bacteria division WOR-3</taxon>
    </lineage>
</organism>
<dbReference type="NCBIfam" id="NF033709">
    <property type="entry name" value="PorV_fam"/>
    <property type="match status" value="1"/>
</dbReference>
<dbReference type="Gene3D" id="2.40.160.60">
    <property type="entry name" value="Outer membrane protein transport protein (OMPP1/FadL/TodX)"/>
    <property type="match status" value="1"/>
</dbReference>
<dbReference type="Proteomes" id="UP000191663">
    <property type="component" value="Unassembled WGS sequence"/>
</dbReference>
<proteinExistence type="predicted"/>
<name>A0A1V4QGS2_UNCW3</name>
<sequence length="419" mass="47104">MKISKFFIIIITIAPAFGQDGGVPGALLNYGMTPRSIAIGKAFTGLADDQEAVYYNPAGLTQLLEHNIKSSYLSLYGAQLGYLGYALPTRRFGTFGVGVIYYAADDIDSRDEMNNPYGSYRFTQNCVIISYAYQPVIPLGIGTNLKVITSKVAQYGAIGMGGDLGIFLFPRRNFRIGLTCQNILGPKLTHYQRTEDFPLTFRFGGSLKLYQGRATIVLDVVKNILSYTRVEPHVGVEFIPLSSNFILRGGIDRNFLNAGMGLRNEWRRFSAGLDYSIELHYASSYLLPYRHKIGLYINFGGFRTWVEATPKQFSPTPGRKENVAWLDLHYTTKRKIKRWQLLIKNGYGEIVRTYSGWDDPPLRLSWDGLDDVGRVVADGKYFYELLLIDERGETLKHADFLVRVATLGPAGEIEFVPQE</sequence>
<reference evidence="2" key="1">
    <citation type="submission" date="2017-01" db="EMBL/GenBank/DDBJ databases">
        <title>Novel pathways for hydrocarbon cycling and metabolic interdependencies in hydrothermal sediment communities.</title>
        <authorList>
            <person name="Dombrowski N."/>
            <person name="Seitz K."/>
            <person name="Teske A."/>
            <person name="Baker B."/>
        </authorList>
    </citation>
    <scope>NUCLEOTIDE SEQUENCE [LARGE SCALE GENOMIC DNA]</scope>
</reference>
<dbReference type="EMBL" id="MUKB01000031">
    <property type="protein sequence ID" value="OPX18197.1"/>
    <property type="molecule type" value="Genomic_DNA"/>
</dbReference>
<evidence type="ECO:0000313" key="1">
    <source>
        <dbReference type="EMBL" id="OPX18197.1"/>
    </source>
</evidence>
<dbReference type="AlphaFoldDB" id="A0A1V4QGS2"/>
<gene>
    <name evidence="1" type="ORF">BXT86_02445</name>
</gene>
<comment type="caution">
    <text evidence="1">The sequence shown here is derived from an EMBL/GenBank/DDBJ whole genome shotgun (WGS) entry which is preliminary data.</text>
</comment>
<evidence type="ECO:0008006" key="3">
    <source>
        <dbReference type="Google" id="ProtNLM"/>
    </source>
</evidence>